<feature type="non-terminal residue" evidence="1">
    <location>
        <position position="209"/>
    </location>
</feature>
<gene>
    <name evidence="1" type="ORF">S06H3_52272</name>
</gene>
<proteinExistence type="predicted"/>
<comment type="caution">
    <text evidence="1">The sequence shown here is derived from an EMBL/GenBank/DDBJ whole genome shotgun (WGS) entry which is preliminary data.</text>
</comment>
<dbReference type="AlphaFoldDB" id="X1QIC6"/>
<organism evidence="1">
    <name type="scientific">marine sediment metagenome</name>
    <dbReference type="NCBI Taxonomy" id="412755"/>
    <lineage>
        <taxon>unclassified sequences</taxon>
        <taxon>metagenomes</taxon>
        <taxon>ecological metagenomes</taxon>
    </lineage>
</organism>
<evidence type="ECO:0000313" key="1">
    <source>
        <dbReference type="EMBL" id="GAI43009.1"/>
    </source>
</evidence>
<name>X1QIC6_9ZZZZ</name>
<accession>X1QIC6</accession>
<sequence length="209" mass="23786">MKEVAEAKINAFLTLLGGDAALLTEGEPVGSHELFDRLISKKTLTGEDEAEESPLKYLQVIKDVRDKNPDLFEKIKRLPKKARTAKANNNNKDSLLTYFRRGKIQKFFMADMNPDAEELDFMSAANKIESTIDEKKQKLPQAFYHFLDKNKEAFIFATIEEVSGPRKGRGRDSAIQIVQILKATLKNTQQLTDEQELYLKHVLVQLEEG</sequence>
<protein>
    <submittedName>
        <fullName evidence="1">Uncharacterized protein</fullName>
    </submittedName>
</protein>
<dbReference type="EMBL" id="BARV01033232">
    <property type="protein sequence ID" value="GAI43009.1"/>
    <property type="molecule type" value="Genomic_DNA"/>
</dbReference>
<reference evidence="1" key="1">
    <citation type="journal article" date="2014" name="Front. Microbiol.">
        <title>High frequency of phylogenetically diverse reductive dehalogenase-homologous genes in deep subseafloor sedimentary metagenomes.</title>
        <authorList>
            <person name="Kawai M."/>
            <person name="Futagami T."/>
            <person name="Toyoda A."/>
            <person name="Takaki Y."/>
            <person name="Nishi S."/>
            <person name="Hori S."/>
            <person name="Arai W."/>
            <person name="Tsubouchi T."/>
            <person name="Morono Y."/>
            <person name="Uchiyama I."/>
            <person name="Ito T."/>
            <person name="Fujiyama A."/>
            <person name="Inagaki F."/>
            <person name="Takami H."/>
        </authorList>
    </citation>
    <scope>NUCLEOTIDE SEQUENCE</scope>
    <source>
        <strain evidence="1">Expedition CK06-06</strain>
    </source>
</reference>